<dbReference type="InterPro" id="IPR051166">
    <property type="entry name" value="Threonine_Synthase"/>
</dbReference>
<evidence type="ECO:0000256" key="8">
    <source>
        <dbReference type="ARBA" id="ARBA00022898"/>
    </source>
</evidence>
<dbReference type="EMBL" id="CAAHFH010000001">
    <property type="protein sequence ID" value="VGO19965.1"/>
    <property type="molecule type" value="Genomic_DNA"/>
</dbReference>
<protein>
    <recommendedName>
        <fullName evidence="5 11">Threonine synthase</fullName>
        <ecNumber evidence="4 11">4.2.3.1</ecNumber>
    </recommendedName>
</protein>
<keyword evidence="16" id="KW-1185">Reference proteome</keyword>
<comment type="similarity">
    <text evidence="3">Belongs to the threonine synthase family.</text>
</comment>
<evidence type="ECO:0000313" key="15">
    <source>
        <dbReference type="EMBL" id="VGO19965.1"/>
    </source>
</evidence>
<dbReference type="InterPro" id="IPR036052">
    <property type="entry name" value="TrpB-like_PALP_sf"/>
</dbReference>
<sequence>MNYISTRGQMAPIGFQDAVMTGLAPDGGLLLPEQLPNVTEKLDAWSKLSYPELAFEVIRLFATDIPADDLQKLVNDSYAAFDHPEVAPSVAVGEFEILELFHGPTLAFKDVALQFLGNLFEYILEKRGGRLNILGATSGDTGSAAIHGVRGKPAINIFIMHPEGRTSPLQEKQMTSVLDDNVFNLAVDGTFDDCQNIMKTTFGDVGFKTEHSLGSVNSVNWARVLAQTVYYFYAAFKALEKTGAKTVQFSVPTGNFGDILAGYLAQRMGLPISKLILATNENDILSRFFNSGTYGMADVVSTISPSMDIQVASNFERYLYYKAGQDASKLVALMDGFKENGSLSIELNESGAVDDLFVAGRGDTAATMATIKKYHDQCGYVLDPHTAVGVYVAEQFKSADAPTICLATAHPAKFTQAIIDAIGKGVHHPTLDALADVETRCDAIANDVDAVKEYLVGHI</sequence>
<evidence type="ECO:0000256" key="9">
    <source>
        <dbReference type="ARBA" id="ARBA00023239"/>
    </source>
</evidence>
<accession>A0A6C2UID5</accession>
<dbReference type="FunFam" id="3.90.1380.10:FF:000003">
    <property type="entry name" value="THR4p Threonine synthase"/>
    <property type="match status" value="1"/>
</dbReference>
<proteinExistence type="inferred from homology"/>
<dbReference type="Pfam" id="PF00291">
    <property type="entry name" value="PALP"/>
    <property type="match status" value="1"/>
</dbReference>
<keyword evidence="7" id="KW-0791">Threonine biosynthesis</keyword>
<evidence type="ECO:0000256" key="4">
    <source>
        <dbReference type="ARBA" id="ARBA00013028"/>
    </source>
</evidence>
<evidence type="ECO:0000256" key="2">
    <source>
        <dbReference type="ARBA" id="ARBA00004979"/>
    </source>
</evidence>
<dbReference type="Pfam" id="PF14821">
    <property type="entry name" value="Thr_synth_N"/>
    <property type="match status" value="1"/>
</dbReference>
<dbReference type="Pfam" id="PF24857">
    <property type="entry name" value="THR4_C"/>
    <property type="match status" value="1"/>
</dbReference>
<dbReference type="SUPFAM" id="SSF53686">
    <property type="entry name" value="Tryptophan synthase beta subunit-like PLP-dependent enzymes"/>
    <property type="match status" value="1"/>
</dbReference>
<dbReference type="AlphaFoldDB" id="A0A6C2UID5"/>
<evidence type="ECO:0000256" key="12">
    <source>
        <dbReference type="PIRSR" id="PIRSR604450-51"/>
    </source>
</evidence>
<organism evidence="15 16">
    <name type="scientific">Pontiella sulfatireligans</name>
    <dbReference type="NCBI Taxonomy" id="2750658"/>
    <lineage>
        <taxon>Bacteria</taxon>
        <taxon>Pseudomonadati</taxon>
        <taxon>Kiritimatiellota</taxon>
        <taxon>Kiritimatiellia</taxon>
        <taxon>Kiritimatiellales</taxon>
        <taxon>Pontiellaceae</taxon>
        <taxon>Pontiella</taxon>
    </lineage>
</organism>
<dbReference type="InterPro" id="IPR000634">
    <property type="entry name" value="Ser/Thr_deHydtase_PyrdxlP-BS"/>
</dbReference>
<dbReference type="Proteomes" id="UP000346198">
    <property type="component" value="Unassembled WGS sequence"/>
</dbReference>
<keyword evidence="6" id="KW-0028">Amino-acid biosynthesis</keyword>
<name>A0A6C2UID5_9BACT</name>
<dbReference type="PANTHER" id="PTHR42690:SF1">
    <property type="entry name" value="THREONINE SYNTHASE-LIKE 2"/>
    <property type="match status" value="1"/>
</dbReference>
<dbReference type="Gene3D" id="3.90.1380.10">
    <property type="entry name" value="Threonine synthase, N-terminal domain"/>
    <property type="match status" value="1"/>
</dbReference>
<comment type="cofactor">
    <cofactor evidence="1 12">
        <name>pyridoxal 5'-phosphate</name>
        <dbReference type="ChEBI" id="CHEBI:597326"/>
    </cofactor>
</comment>
<dbReference type="NCBIfam" id="TIGR00260">
    <property type="entry name" value="thrC"/>
    <property type="match status" value="1"/>
</dbReference>
<dbReference type="GO" id="GO:0009088">
    <property type="term" value="P:threonine biosynthetic process"/>
    <property type="evidence" value="ECO:0007669"/>
    <property type="project" value="UniProtKB-UniRule"/>
</dbReference>
<evidence type="ECO:0000256" key="3">
    <source>
        <dbReference type="ARBA" id="ARBA00005517"/>
    </source>
</evidence>
<reference evidence="15 16" key="1">
    <citation type="submission" date="2019-04" db="EMBL/GenBank/DDBJ databases">
        <authorList>
            <person name="Van Vliet M D."/>
        </authorList>
    </citation>
    <scope>NUCLEOTIDE SEQUENCE [LARGE SCALE GENOMIC DNA]</scope>
    <source>
        <strain evidence="15 16">F21</strain>
    </source>
</reference>
<dbReference type="GO" id="GO:0004795">
    <property type="term" value="F:threonine synthase activity"/>
    <property type="evidence" value="ECO:0007669"/>
    <property type="project" value="UniProtKB-UniRule"/>
</dbReference>
<dbReference type="PANTHER" id="PTHR42690">
    <property type="entry name" value="THREONINE SYNTHASE FAMILY MEMBER"/>
    <property type="match status" value="1"/>
</dbReference>
<evidence type="ECO:0000313" key="16">
    <source>
        <dbReference type="Proteomes" id="UP000346198"/>
    </source>
</evidence>
<evidence type="ECO:0000259" key="13">
    <source>
        <dbReference type="Pfam" id="PF00291"/>
    </source>
</evidence>
<keyword evidence="9" id="KW-0456">Lyase</keyword>
<dbReference type="InterPro" id="IPR029144">
    <property type="entry name" value="Thr_synth_N"/>
</dbReference>
<evidence type="ECO:0000256" key="5">
    <source>
        <dbReference type="ARBA" id="ARBA00018679"/>
    </source>
</evidence>
<dbReference type="PROSITE" id="PS00165">
    <property type="entry name" value="DEHYDRATASE_SER_THR"/>
    <property type="match status" value="1"/>
</dbReference>
<evidence type="ECO:0000256" key="1">
    <source>
        <dbReference type="ARBA" id="ARBA00001933"/>
    </source>
</evidence>
<dbReference type="RefSeq" id="WP_136061423.1">
    <property type="nucleotide sequence ID" value="NZ_CAAHFH010000001.1"/>
</dbReference>
<feature type="modified residue" description="N6-(pyridoxal phosphate)lysine" evidence="12">
    <location>
        <position position="109"/>
    </location>
</feature>
<evidence type="ECO:0000256" key="7">
    <source>
        <dbReference type="ARBA" id="ARBA00022697"/>
    </source>
</evidence>
<feature type="domain" description="Threonine synthase N-terminal" evidence="14">
    <location>
        <begin position="2"/>
        <end position="78"/>
    </location>
</feature>
<evidence type="ECO:0000256" key="6">
    <source>
        <dbReference type="ARBA" id="ARBA00022605"/>
    </source>
</evidence>
<gene>
    <name evidence="15" type="primary">thrC</name>
    <name evidence="15" type="ORF">SCARR_02025</name>
</gene>
<dbReference type="EC" id="4.2.3.1" evidence="4 11"/>
<dbReference type="CDD" id="cd01560">
    <property type="entry name" value="Thr-synth_2"/>
    <property type="match status" value="1"/>
</dbReference>
<feature type="domain" description="Tryptophan synthase beta chain-like PALP" evidence="13">
    <location>
        <begin position="99"/>
        <end position="316"/>
    </location>
</feature>
<evidence type="ECO:0000256" key="10">
    <source>
        <dbReference type="ARBA" id="ARBA00049144"/>
    </source>
</evidence>
<dbReference type="InterPro" id="IPR037158">
    <property type="entry name" value="Thr_synth_N_sf"/>
</dbReference>
<comment type="pathway">
    <text evidence="2">Amino-acid biosynthesis; L-threonine biosynthesis; L-threonine from L-aspartate: step 5/5.</text>
</comment>
<dbReference type="UniPathway" id="UPA00050">
    <property type="reaction ID" value="UER00065"/>
</dbReference>
<dbReference type="InterPro" id="IPR001926">
    <property type="entry name" value="TrpB-like_PALP"/>
</dbReference>
<keyword evidence="8 12" id="KW-0663">Pyridoxal phosphate</keyword>
<evidence type="ECO:0000259" key="14">
    <source>
        <dbReference type="Pfam" id="PF14821"/>
    </source>
</evidence>
<comment type="catalytic activity">
    <reaction evidence="10">
        <text>O-phospho-L-homoserine + H2O = L-threonine + phosphate</text>
        <dbReference type="Rhea" id="RHEA:10840"/>
        <dbReference type="ChEBI" id="CHEBI:15377"/>
        <dbReference type="ChEBI" id="CHEBI:43474"/>
        <dbReference type="ChEBI" id="CHEBI:57590"/>
        <dbReference type="ChEBI" id="CHEBI:57926"/>
        <dbReference type="EC" id="4.2.3.1"/>
    </reaction>
</comment>
<evidence type="ECO:0000256" key="11">
    <source>
        <dbReference type="NCBIfam" id="TIGR00260"/>
    </source>
</evidence>
<dbReference type="Gene3D" id="3.40.50.1100">
    <property type="match status" value="2"/>
</dbReference>
<dbReference type="InterPro" id="IPR004450">
    <property type="entry name" value="Thr_synthase-like"/>
</dbReference>
<dbReference type="GO" id="GO:0030170">
    <property type="term" value="F:pyridoxal phosphate binding"/>
    <property type="evidence" value="ECO:0007669"/>
    <property type="project" value="InterPro"/>
</dbReference>